<feature type="transmembrane region" description="Helical" evidence="5">
    <location>
        <begin position="130"/>
        <end position="157"/>
    </location>
</feature>
<feature type="transmembrane region" description="Helical" evidence="5">
    <location>
        <begin position="163"/>
        <end position="187"/>
    </location>
</feature>
<accession>A0A1I8NNG7</accession>
<keyword evidence="7" id="KW-1185">Reference proteome</keyword>
<dbReference type="OrthoDB" id="7967828at2759"/>
<feature type="transmembrane region" description="Helical" evidence="5">
    <location>
        <begin position="376"/>
        <end position="398"/>
    </location>
</feature>
<feature type="transmembrane region" description="Helical" evidence="5">
    <location>
        <begin position="258"/>
        <end position="284"/>
    </location>
</feature>
<evidence type="ECO:0000313" key="7">
    <source>
        <dbReference type="Proteomes" id="UP000095300"/>
    </source>
</evidence>
<keyword evidence="2 5" id="KW-0812">Transmembrane</keyword>
<feature type="transmembrane region" description="Helical" evidence="5">
    <location>
        <begin position="100"/>
        <end position="123"/>
    </location>
</feature>
<feature type="transmembrane region" description="Helical" evidence="5">
    <location>
        <begin position="207"/>
        <end position="223"/>
    </location>
</feature>
<sequence length="473" mass="53335">MQHNYRNPRPCAGKIFGLSIIFILLTVIPWLLVSLRGLNAVFFDESLLLSASIIMMSCLIILATMDLADKQIPSVVEWLLTFLMIAAVTCWSLSLIDGNTFMECIVLLVSVILFMVILSALGAKCPLDLIVIYASFLLIWWFVSLGLAIVILCLIFAAEKHTLAIYLFAFTVYPFLLSFVIHTGMLISSGRFNGNSLTQCVAPARSVYFHFVMLYLVTLMVWRESQGVGGYPKGHSESVPGTNPGYRNNRKLFIFKTYFIFLIFGLISLAEYAAFITVGVLSNFFLVHTEWVVTCFSMALLLLTIFVFVENVRYVTPLSWLLAMIVVEGFTLGLARTIVHMSLEELFICFAFVAVVMGCCMLLATCLPHDFTLDVIIIFVLSFIFFIAAVYFVTLFALAHVEFSLHIFSGLVTFIVCIFILYHTQTIHGGRYAELRSGDYILASLILYIDFTILLLLSFYFVPKVWNCLIKNM</sequence>
<dbReference type="Proteomes" id="UP000095300">
    <property type="component" value="Unassembled WGS sequence"/>
</dbReference>
<evidence type="ECO:0000256" key="2">
    <source>
        <dbReference type="ARBA" id="ARBA00022692"/>
    </source>
</evidence>
<dbReference type="Pfam" id="PF01027">
    <property type="entry name" value="Bax1-I"/>
    <property type="match status" value="1"/>
</dbReference>
<evidence type="ECO:0000256" key="5">
    <source>
        <dbReference type="SAM" id="Phobius"/>
    </source>
</evidence>
<feature type="transmembrane region" description="Helical" evidence="5">
    <location>
        <begin position="442"/>
        <end position="463"/>
    </location>
</feature>
<dbReference type="KEGG" id="scac:106084564"/>
<evidence type="ECO:0000256" key="3">
    <source>
        <dbReference type="ARBA" id="ARBA00022989"/>
    </source>
</evidence>
<keyword evidence="3 5" id="KW-1133">Transmembrane helix</keyword>
<feature type="transmembrane region" description="Helical" evidence="5">
    <location>
        <begin position="75"/>
        <end position="94"/>
    </location>
</feature>
<dbReference type="PANTHER" id="PTHR23291:SF47">
    <property type="entry name" value="TRANSMEMBRANE BAX INHIBITOR MOTIF CONTAINING 7"/>
    <property type="match status" value="1"/>
</dbReference>
<keyword evidence="4 5" id="KW-0472">Membrane</keyword>
<evidence type="ECO:0000256" key="1">
    <source>
        <dbReference type="ARBA" id="ARBA00004141"/>
    </source>
</evidence>
<reference evidence="6" key="1">
    <citation type="submission" date="2020-05" db="UniProtKB">
        <authorList>
            <consortium name="EnsemblMetazoa"/>
        </authorList>
    </citation>
    <scope>IDENTIFICATION</scope>
    <source>
        <strain evidence="6">USDA</strain>
    </source>
</reference>
<feature type="transmembrane region" description="Helical" evidence="5">
    <location>
        <begin position="346"/>
        <end position="364"/>
    </location>
</feature>
<evidence type="ECO:0000313" key="6">
    <source>
        <dbReference type="EnsemblMetazoa" id="SCAU000619-PA"/>
    </source>
</evidence>
<dbReference type="VEuPathDB" id="VectorBase:SCAU000619"/>
<feature type="transmembrane region" description="Helical" evidence="5">
    <location>
        <begin position="405"/>
        <end position="422"/>
    </location>
</feature>
<comment type="subcellular location">
    <subcellularLocation>
        <location evidence="1">Membrane</location>
        <topology evidence="1">Multi-pass membrane protein</topology>
    </subcellularLocation>
</comment>
<feature type="transmembrane region" description="Helical" evidence="5">
    <location>
        <begin position="291"/>
        <end position="309"/>
    </location>
</feature>
<protein>
    <submittedName>
        <fullName evidence="6">Uncharacterized protein</fullName>
    </submittedName>
</protein>
<feature type="transmembrane region" description="Helical" evidence="5">
    <location>
        <begin position="47"/>
        <end position="68"/>
    </location>
</feature>
<feature type="transmembrane region" description="Helical" evidence="5">
    <location>
        <begin position="12"/>
        <end position="35"/>
    </location>
</feature>
<name>A0A1I8NNG7_STOCA</name>
<dbReference type="AlphaFoldDB" id="A0A1I8NNG7"/>
<dbReference type="GO" id="GO:0016020">
    <property type="term" value="C:membrane"/>
    <property type="evidence" value="ECO:0007669"/>
    <property type="project" value="UniProtKB-SubCell"/>
</dbReference>
<dbReference type="PANTHER" id="PTHR23291">
    <property type="entry name" value="BAX INHIBITOR-RELATED"/>
    <property type="match status" value="1"/>
</dbReference>
<organism evidence="6 7">
    <name type="scientific">Stomoxys calcitrans</name>
    <name type="common">Stable fly</name>
    <name type="synonym">Conops calcitrans</name>
    <dbReference type="NCBI Taxonomy" id="35570"/>
    <lineage>
        <taxon>Eukaryota</taxon>
        <taxon>Metazoa</taxon>
        <taxon>Ecdysozoa</taxon>
        <taxon>Arthropoda</taxon>
        <taxon>Hexapoda</taxon>
        <taxon>Insecta</taxon>
        <taxon>Pterygota</taxon>
        <taxon>Neoptera</taxon>
        <taxon>Endopterygota</taxon>
        <taxon>Diptera</taxon>
        <taxon>Brachycera</taxon>
        <taxon>Muscomorpha</taxon>
        <taxon>Muscoidea</taxon>
        <taxon>Muscidae</taxon>
        <taxon>Stomoxys</taxon>
    </lineage>
</organism>
<evidence type="ECO:0000256" key="4">
    <source>
        <dbReference type="ARBA" id="ARBA00023136"/>
    </source>
</evidence>
<dbReference type="InterPro" id="IPR006214">
    <property type="entry name" value="Bax_inhibitor_1-related"/>
</dbReference>
<proteinExistence type="predicted"/>
<gene>
    <name evidence="6" type="primary">106084564</name>
</gene>
<dbReference type="EnsemblMetazoa" id="SCAU000619-RA">
    <property type="protein sequence ID" value="SCAU000619-PA"/>
    <property type="gene ID" value="SCAU000619"/>
</dbReference>